<gene>
    <name evidence="1" type="ORF">OUZ56_027755</name>
</gene>
<organism evidence="1 2">
    <name type="scientific">Daphnia magna</name>
    <dbReference type="NCBI Taxonomy" id="35525"/>
    <lineage>
        <taxon>Eukaryota</taxon>
        <taxon>Metazoa</taxon>
        <taxon>Ecdysozoa</taxon>
        <taxon>Arthropoda</taxon>
        <taxon>Crustacea</taxon>
        <taxon>Branchiopoda</taxon>
        <taxon>Diplostraca</taxon>
        <taxon>Cladocera</taxon>
        <taxon>Anomopoda</taxon>
        <taxon>Daphniidae</taxon>
        <taxon>Daphnia</taxon>
    </lineage>
</organism>
<protein>
    <submittedName>
        <fullName evidence="1">Uncharacterized protein</fullName>
    </submittedName>
</protein>
<accession>A0ABR0B221</accession>
<comment type="caution">
    <text evidence="1">The sequence shown here is derived from an EMBL/GenBank/DDBJ whole genome shotgun (WGS) entry which is preliminary data.</text>
</comment>
<dbReference type="EMBL" id="JAOYFB010000040">
    <property type="protein sequence ID" value="KAK4035669.1"/>
    <property type="molecule type" value="Genomic_DNA"/>
</dbReference>
<keyword evidence="2" id="KW-1185">Reference proteome</keyword>
<sequence>MTLQEKLTGLAVAEWNVKLDASNCIKLVVFVNAIRRSNTLAVSDLLLDLQHDLPDSPCAVLRSVGFLSKEEKSCDDVFCSAFCNRITPSSFPCADDARNGQKCPLRTRTTVVQSQTNL</sequence>
<evidence type="ECO:0000313" key="2">
    <source>
        <dbReference type="Proteomes" id="UP001234178"/>
    </source>
</evidence>
<name>A0ABR0B221_9CRUS</name>
<evidence type="ECO:0000313" key="1">
    <source>
        <dbReference type="EMBL" id="KAK4035669.1"/>
    </source>
</evidence>
<proteinExistence type="predicted"/>
<dbReference type="Proteomes" id="UP001234178">
    <property type="component" value="Unassembled WGS sequence"/>
</dbReference>
<reference evidence="1 2" key="1">
    <citation type="journal article" date="2023" name="Nucleic Acids Res.">
        <title>The hologenome of Daphnia magna reveals possible DNA methylation and microbiome-mediated evolution of the host genome.</title>
        <authorList>
            <person name="Chaturvedi A."/>
            <person name="Li X."/>
            <person name="Dhandapani V."/>
            <person name="Marshall H."/>
            <person name="Kissane S."/>
            <person name="Cuenca-Cambronero M."/>
            <person name="Asole G."/>
            <person name="Calvet F."/>
            <person name="Ruiz-Romero M."/>
            <person name="Marangio P."/>
            <person name="Guigo R."/>
            <person name="Rago D."/>
            <person name="Mirbahai L."/>
            <person name="Eastwood N."/>
            <person name="Colbourne J.K."/>
            <person name="Zhou J."/>
            <person name="Mallon E."/>
            <person name="Orsini L."/>
        </authorList>
    </citation>
    <scope>NUCLEOTIDE SEQUENCE [LARGE SCALE GENOMIC DNA]</scope>
    <source>
        <strain evidence="1">LRV0_1</strain>
    </source>
</reference>